<reference evidence="5 6" key="1">
    <citation type="submission" date="2021-03" db="EMBL/GenBank/DDBJ databases">
        <title>Sequencing the genomes of 1000 actinobacteria strains.</title>
        <authorList>
            <person name="Klenk H.-P."/>
        </authorList>
    </citation>
    <scope>NUCLEOTIDE SEQUENCE [LARGE SCALE GENOMIC DNA]</scope>
    <source>
        <strain evidence="5 6">DSM 44580</strain>
    </source>
</reference>
<keyword evidence="6" id="KW-1185">Reference proteome</keyword>
<name>A0ABS5AFS6_9PSEU</name>
<evidence type="ECO:0000313" key="5">
    <source>
        <dbReference type="EMBL" id="MBP2475423.1"/>
    </source>
</evidence>
<evidence type="ECO:0000259" key="4">
    <source>
        <dbReference type="SMART" id="SM00822"/>
    </source>
</evidence>
<evidence type="ECO:0000256" key="2">
    <source>
        <dbReference type="ARBA" id="ARBA00023002"/>
    </source>
</evidence>
<dbReference type="InterPro" id="IPR002347">
    <property type="entry name" value="SDR_fam"/>
</dbReference>
<dbReference type="Proteomes" id="UP001519363">
    <property type="component" value="Unassembled WGS sequence"/>
</dbReference>
<dbReference type="InterPro" id="IPR036291">
    <property type="entry name" value="NAD(P)-bd_dom_sf"/>
</dbReference>
<dbReference type="InterPro" id="IPR057326">
    <property type="entry name" value="KR_dom"/>
</dbReference>
<dbReference type="PANTHER" id="PTHR45024">
    <property type="entry name" value="DEHYDROGENASES, SHORT CHAIN"/>
    <property type="match status" value="1"/>
</dbReference>
<dbReference type="RefSeq" id="WP_086780444.1">
    <property type="nucleotide sequence ID" value="NZ_JAGIOO010000001.1"/>
</dbReference>
<evidence type="ECO:0000256" key="3">
    <source>
        <dbReference type="RuleBase" id="RU000363"/>
    </source>
</evidence>
<dbReference type="InterPro" id="IPR020904">
    <property type="entry name" value="Sc_DH/Rdtase_CS"/>
</dbReference>
<dbReference type="PANTHER" id="PTHR45024:SF2">
    <property type="entry name" value="SCP2 DOMAIN-CONTAINING PROTEIN"/>
    <property type="match status" value="1"/>
</dbReference>
<dbReference type="InterPro" id="IPR051687">
    <property type="entry name" value="Peroxisomal_Beta-Oxidation"/>
</dbReference>
<keyword evidence="2" id="KW-0560">Oxidoreductase</keyword>
<organism evidence="5 6">
    <name type="scientific">Crossiella equi</name>
    <dbReference type="NCBI Taxonomy" id="130796"/>
    <lineage>
        <taxon>Bacteria</taxon>
        <taxon>Bacillati</taxon>
        <taxon>Actinomycetota</taxon>
        <taxon>Actinomycetes</taxon>
        <taxon>Pseudonocardiales</taxon>
        <taxon>Pseudonocardiaceae</taxon>
        <taxon>Crossiella</taxon>
    </lineage>
</organism>
<dbReference type="EMBL" id="JAGIOO010000001">
    <property type="protein sequence ID" value="MBP2475423.1"/>
    <property type="molecule type" value="Genomic_DNA"/>
</dbReference>
<protein>
    <submittedName>
        <fullName evidence="5">NAD(P)-dependent dehydrogenase (Short-subunit alcohol dehydrogenase family)</fullName>
    </submittedName>
</protein>
<sequence length="323" mass="34405">MGMLDGKVVVVTGAGRGLGRAEALECARQGAAVVVAEFDPATGSQVVDEIRAAGGRATLVSGDISDTEVAEKLVTVAVEEFGGLDALVNNAGIAREGLMFRLSDEQWDDVVRVHLRGTFAPSRAACRYWLRARRPGRLVHTTSVFGLLGQYRYANYGAAKGGVASFSAIVAMEMARFGVTSNAIAPIAHTGMIAEALSDEDRQAVEEQMANDEFFFFDQDNVAPLVAFLCSAESGHISGKVFGVQGDSVEIYQPATSVAEITAGGRRWDVEELAGRMDELFEASGIVPGPENMMERFRYYSESGLATPTGLTPPGQTVPSRRG</sequence>
<dbReference type="SMART" id="SM00822">
    <property type="entry name" value="PKS_KR"/>
    <property type="match status" value="1"/>
</dbReference>
<feature type="domain" description="Ketoreductase" evidence="4">
    <location>
        <begin position="7"/>
        <end position="190"/>
    </location>
</feature>
<dbReference type="PRINTS" id="PR00081">
    <property type="entry name" value="GDHRDH"/>
</dbReference>
<dbReference type="PRINTS" id="PR00080">
    <property type="entry name" value="SDRFAMILY"/>
</dbReference>
<proteinExistence type="inferred from homology"/>
<dbReference type="SUPFAM" id="SSF51735">
    <property type="entry name" value="NAD(P)-binding Rossmann-fold domains"/>
    <property type="match status" value="1"/>
</dbReference>
<dbReference type="PROSITE" id="PS00061">
    <property type="entry name" value="ADH_SHORT"/>
    <property type="match status" value="1"/>
</dbReference>
<comment type="caution">
    <text evidence="5">The sequence shown here is derived from an EMBL/GenBank/DDBJ whole genome shotgun (WGS) entry which is preliminary data.</text>
</comment>
<dbReference type="Pfam" id="PF00106">
    <property type="entry name" value="adh_short"/>
    <property type="match status" value="1"/>
</dbReference>
<comment type="similarity">
    <text evidence="1 3">Belongs to the short-chain dehydrogenases/reductases (SDR) family.</text>
</comment>
<evidence type="ECO:0000256" key="1">
    <source>
        <dbReference type="ARBA" id="ARBA00006484"/>
    </source>
</evidence>
<evidence type="ECO:0000313" key="6">
    <source>
        <dbReference type="Proteomes" id="UP001519363"/>
    </source>
</evidence>
<dbReference type="Gene3D" id="3.40.50.720">
    <property type="entry name" value="NAD(P)-binding Rossmann-like Domain"/>
    <property type="match status" value="1"/>
</dbReference>
<gene>
    <name evidence="5" type="ORF">JOF53_004295</name>
</gene>
<accession>A0ABS5AFS6</accession>